<dbReference type="EMBL" id="CM009750">
    <property type="protein sequence ID" value="PUZ71329.1"/>
    <property type="molecule type" value="Genomic_DNA"/>
</dbReference>
<sequence length="62" mass="7103">MYMTARLQKGQCCFFTGVGELNSPPSDTYHESTVFMRPGPVREDPFLDGWLHSPAFWCMICL</sequence>
<proteinExistence type="predicted"/>
<gene>
    <name evidence="1" type="ORF">GQ55_2G305600</name>
</gene>
<dbReference type="AlphaFoldDB" id="A0A2T7EU19"/>
<dbReference type="Proteomes" id="UP000244336">
    <property type="component" value="Chromosome 2"/>
</dbReference>
<evidence type="ECO:0000313" key="1">
    <source>
        <dbReference type="EMBL" id="PUZ71329.1"/>
    </source>
</evidence>
<keyword evidence="2" id="KW-1185">Reference proteome</keyword>
<protein>
    <submittedName>
        <fullName evidence="1">Uncharacterized protein</fullName>
    </submittedName>
</protein>
<name>A0A2T7EU19_9POAL</name>
<evidence type="ECO:0000313" key="2">
    <source>
        <dbReference type="Proteomes" id="UP000244336"/>
    </source>
</evidence>
<accession>A0A2T7EU19</accession>
<reference evidence="1 2" key="1">
    <citation type="submission" date="2018-04" db="EMBL/GenBank/DDBJ databases">
        <title>WGS assembly of Panicum hallii var. hallii HAL2.</title>
        <authorList>
            <person name="Lovell J."/>
            <person name="Jenkins J."/>
            <person name="Lowry D."/>
            <person name="Mamidi S."/>
            <person name="Sreedasyam A."/>
            <person name="Weng X."/>
            <person name="Barry K."/>
            <person name="Bonette J."/>
            <person name="Campitelli B."/>
            <person name="Daum C."/>
            <person name="Gordon S."/>
            <person name="Gould B."/>
            <person name="Lipzen A."/>
            <person name="MacQueen A."/>
            <person name="Palacio-Mejia J."/>
            <person name="Plott C."/>
            <person name="Shakirov E."/>
            <person name="Shu S."/>
            <person name="Yoshinaga Y."/>
            <person name="Zane M."/>
            <person name="Rokhsar D."/>
            <person name="Grimwood J."/>
            <person name="Schmutz J."/>
            <person name="Juenger T."/>
        </authorList>
    </citation>
    <scope>NUCLEOTIDE SEQUENCE [LARGE SCALE GENOMIC DNA]</scope>
    <source>
        <strain evidence="2">cv. HAL2</strain>
    </source>
</reference>
<dbReference type="Gramene" id="PUZ71329">
    <property type="protein sequence ID" value="PUZ71329"/>
    <property type="gene ID" value="GQ55_2G305600"/>
</dbReference>
<organism evidence="1 2">
    <name type="scientific">Panicum hallii var. hallii</name>
    <dbReference type="NCBI Taxonomy" id="1504633"/>
    <lineage>
        <taxon>Eukaryota</taxon>
        <taxon>Viridiplantae</taxon>
        <taxon>Streptophyta</taxon>
        <taxon>Embryophyta</taxon>
        <taxon>Tracheophyta</taxon>
        <taxon>Spermatophyta</taxon>
        <taxon>Magnoliopsida</taxon>
        <taxon>Liliopsida</taxon>
        <taxon>Poales</taxon>
        <taxon>Poaceae</taxon>
        <taxon>PACMAD clade</taxon>
        <taxon>Panicoideae</taxon>
        <taxon>Panicodae</taxon>
        <taxon>Paniceae</taxon>
        <taxon>Panicinae</taxon>
        <taxon>Panicum</taxon>
        <taxon>Panicum sect. Panicum</taxon>
    </lineage>
</organism>